<feature type="compositionally biased region" description="Acidic residues" evidence="16">
    <location>
        <begin position="115"/>
        <end position="126"/>
    </location>
</feature>
<feature type="compositionally biased region" description="Acidic residues" evidence="16">
    <location>
        <begin position="300"/>
        <end position="314"/>
    </location>
</feature>
<keyword evidence="13" id="KW-0539">Nucleus</keyword>
<keyword evidence="11" id="KW-0238">DNA-binding</keyword>
<dbReference type="FunFam" id="3.30.1490.100:FF:000001">
    <property type="entry name" value="DNA repair protein REV1"/>
    <property type="match status" value="1"/>
</dbReference>
<evidence type="ECO:0000259" key="18">
    <source>
        <dbReference type="PROSITE" id="PS50173"/>
    </source>
</evidence>
<evidence type="ECO:0000256" key="8">
    <source>
        <dbReference type="ARBA" id="ARBA00022723"/>
    </source>
</evidence>
<dbReference type="Proteomes" id="UP000694255">
    <property type="component" value="Unassembled WGS sequence"/>
</dbReference>
<protein>
    <recommendedName>
        <fullName evidence="4">DNA repair protein REV1</fullName>
    </recommendedName>
    <alternativeName>
        <fullName evidence="15">Reversionless protein 1</fullName>
    </alternativeName>
</protein>
<comment type="caution">
    <text evidence="19">The sequence shown here is derived from an EMBL/GenBank/DDBJ whole genome shotgun (WGS) entry which is preliminary data.</text>
</comment>
<dbReference type="PANTHER" id="PTHR45990:SF1">
    <property type="entry name" value="DNA REPAIR PROTEIN REV1"/>
    <property type="match status" value="1"/>
</dbReference>
<feature type="region of interest" description="Disordered" evidence="16">
    <location>
        <begin position="95"/>
        <end position="128"/>
    </location>
</feature>
<dbReference type="CDD" id="cd17719">
    <property type="entry name" value="BRCT_Rev1"/>
    <property type="match status" value="1"/>
</dbReference>
<dbReference type="Pfam" id="PF11799">
    <property type="entry name" value="IMS_C"/>
    <property type="match status" value="1"/>
</dbReference>
<comment type="similarity">
    <text evidence="3">Belongs to the DNA polymerase type-Y family.</text>
</comment>
<reference evidence="19 20" key="1">
    <citation type="journal article" date="2021" name="DNA Res.">
        <title>Genome analysis of Candida subhashii reveals its hybrid nature and dual mitochondrial genome conformations.</title>
        <authorList>
            <person name="Mixao V."/>
            <person name="Hegedusova E."/>
            <person name="Saus E."/>
            <person name="Pryszcz L.P."/>
            <person name="Cillingova A."/>
            <person name="Nosek J."/>
            <person name="Gabaldon T."/>
        </authorList>
    </citation>
    <scope>NUCLEOTIDE SEQUENCE [LARGE SCALE GENOMIC DNA]</scope>
    <source>
        <strain evidence="19 20">CBS 10753</strain>
    </source>
</reference>
<evidence type="ECO:0000313" key="20">
    <source>
        <dbReference type="Proteomes" id="UP000694255"/>
    </source>
</evidence>
<evidence type="ECO:0000256" key="13">
    <source>
        <dbReference type="ARBA" id="ARBA00023242"/>
    </source>
</evidence>
<dbReference type="Pfam" id="PF16589">
    <property type="entry name" value="BRCT_2"/>
    <property type="match status" value="1"/>
</dbReference>
<dbReference type="EMBL" id="JAGSYN010000053">
    <property type="protein sequence ID" value="KAG7665085.1"/>
    <property type="molecule type" value="Genomic_DNA"/>
</dbReference>
<dbReference type="InterPro" id="IPR023801">
    <property type="entry name" value="His_deacetylse_dom"/>
</dbReference>
<name>A0A8J5QR50_9ASCO</name>
<keyword evidence="9" id="KW-0227">DNA damage</keyword>
<evidence type="ECO:0000259" key="17">
    <source>
        <dbReference type="PROSITE" id="PS50172"/>
    </source>
</evidence>
<evidence type="ECO:0000256" key="10">
    <source>
        <dbReference type="ARBA" id="ARBA00022842"/>
    </source>
</evidence>
<dbReference type="GO" id="GO:0006281">
    <property type="term" value="P:DNA repair"/>
    <property type="evidence" value="ECO:0007669"/>
    <property type="project" value="UniProtKB-KW"/>
</dbReference>
<dbReference type="GO" id="GO:0005634">
    <property type="term" value="C:nucleus"/>
    <property type="evidence" value="ECO:0007669"/>
    <property type="project" value="UniProtKB-SubCell"/>
</dbReference>
<evidence type="ECO:0000256" key="4">
    <source>
        <dbReference type="ARBA" id="ARBA00020399"/>
    </source>
</evidence>
<dbReference type="PANTHER" id="PTHR45990">
    <property type="entry name" value="DNA REPAIR PROTEIN REV1"/>
    <property type="match status" value="1"/>
</dbReference>
<evidence type="ECO:0000256" key="7">
    <source>
        <dbReference type="ARBA" id="ARBA00022695"/>
    </source>
</evidence>
<dbReference type="RefSeq" id="XP_049265317.1">
    <property type="nucleotide sequence ID" value="XM_049405043.1"/>
</dbReference>
<feature type="region of interest" description="Disordered" evidence="16">
    <location>
        <begin position="964"/>
        <end position="992"/>
    </location>
</feature>
<dbReference type="GO" id="GO:0003887">
    <property type="term" value="F:DNA-directed DNA polymerase activity"/>
    <property type="evidence" value="ECO:0007669"/>
    <property type="project" value="InterPro"/>
</dbReference>
<evidence type="ECO:0000256" key="16">
    <source>
        <dbReference type="SAM" id="MobiDB-lite"/>
    </source>
</evidence>
<organism evidence="19 20">
    <name type="scientific">[Candida] subhashii</name>
    <dbReference type="NCBI Taxonomy" id="561895"/>
    <lineage>
        <taxon>Eukaryota</taxon>
        <taxon>Fungi</taxon>
        <taxon>Dikarya</taxon>
        <taxon>Ascomycota</taxon>
        <taxon>Saccharomycotina</taxon>
        <taxon>Pichiomycetes</taxon>
        <taxon>Debaryomycetaceae</taxon>
        <taxon>Spathaspora</taxon>
    </lineage>
</organism>
<keyword evidence="12" id="KW-0234">DNA repair</keyword>
<dbReference type="OrthoDB" id="427711at2759"/>
<comment type="cofactor">
    <cofactor evidence="1">
        <name>Mg(2+)</name>
        <dbReference type="ChEBI" id="CHEBI:18420"/>
    </cofactor>
</comment>
<dbReference type="GO" id="GO:0046872">
    <property type="term" value="F:metal ion binding"/>
    <property type="evidence" value="ECO:0007669"/>
    <property type="project" value="UniProtKB-KW"/>
</dbReference>
<dbReference type="GO" id="GO:0003684">
    <property type="term" value="F:damaged DNA binding"/>
    <property type="evidence" value="ECO:0007669"/>
    <property type="project" value="InterPro"/>
</dbReference>
<evidence type="ECO:0000256" key="2">
    <source>
        <dbReference type="ARBA" id="ARBA00004123"/>
    </source>
</evidence>
<proteinExistence type="inferred from homology"/>
<dbReference type="Pfam" id="PF00817">
    <property type="entry name" value="IMS"/>
    <property type="match status" value="1"/>
</dbReference>
<gene>
    <name evidence="19" type="ORF">J8A68_001394</name>
</gene>
<evidence type="ECO:0000313" key="19">
    <source>
        <dbReference type="EMBL" id="KAG7665085.1"/>
    </source>
</evidence>
<dbReference type="InterPro" id="IPR017961">
    <property type="entry name" value="DNA_pol_Y-fam_little_finger"/>
</dbReference>
<accession>A0A8J5QR50</accession>
<dbReference type="FunFam" id="3.40.50.10190:FF:000011">
    <property type="entry name" value="DNA repair protein REV1"/>
    <property type="match status" value="1"/>
</dbReference>
<comment type="subcellular location">
    <subcellularLocation>
        <location evidence="2">Nucleus</location>
    </subcellularLocation>
</comment>
<dbReference type="Pfam" id="PF00850">
    <property type="entry name" value="Hist_deacetyl"/>
    <property type="match status" value="1"/>
</dbReference>
<keyword evidence="10" id="KW-0460">Magnesium</keyword>
<feature type="region of interest" description="Disordered" evidence="16">
    <location>
        <begin position="278"/>
        <end position="314"/>
    </location>
</feature>
<evidence type="ECO:0000256" key="1">
    <source>
        <dbReference type="ARBA" id="ARBA00001946"/>
    </source>
</evidence>
<feature type="domain" description="UmuC" evidence="18">
    <location>
        <begin position="437"/>
        <end position="625"/>
    </location>
</feature>
<keyword evidence="7" id="KW-0548">Nucleotidyltransferase</keyword>
<comment type="function">
    <text evidence="14">Deoxycytidyl transferase involved in DNA repair. Transfers a dCMP residue from dCTP to the 3'-end of a DNA primer in a template-dependent reaction. May assist in the first step in the bypass of abasic lesions by the insertion of a nucleotide opposite the lesion. Required for normal induction of mutations by physical and chemical agents. Involved in mitochondrial DNA mutagenesis.</text>
</comment>
<evidence type="ECO:0000256" key="11">
    <source>
        <dbReference type="ARBA" id="ARBA00023125"/>
    </source>
</evidence>
<keyword evidence="20" id="KW-1185">Reference proteome</keyword>
<dbReference type="InterPro" id="IPR001126">
    <property type="entry name" value="UmuC"/>
</dbReference>
<dbReference type="GO" id="GO:0042276">
    <property type="term" value="P:error-prone translesion synthesis"/>
    <property type="evidence" value="ECO:0007669"/>
    <property type="project" value="TreeGrafter"/>
</dbReference>
<evidence type="ECO:0000256" key="3">
    <source>
        <dbReference type="ARBA" id="ARBA00010945"/>
    </source>
</evidence>
<evidence type="ECO:0000256" key="5">
    <source>
        <dbReference type="ARBA" id="ARBA00022634"/>
    </source>
</evidence>
<evidence type="ECO:0000256" key="14">
    <source>
        <dbReference type="ARBA" id="ARBA00058985"/>
    </source>
</evidence>
<feature type="region of interest" description="Disordered" evidence="16">
    <location>
        <begin position="920"/>
        <end position="942"/>
    </location>
</feature>
<dbReference type="Pfam" id="PF21999">
    <property type="entry name" value="IMS_HHH_1"/>
    <property type="match status" value="1"/>
</dbReference>
<evidence type="ECO:0000256" key="9">
    <source>
        <dbReference type="ARBA" id="ARBA00022763"/>
    </source>
</evidence>
<dbReference type="InterPro" id="IPR001357">
    <property type="entry name" value="BRCT_dom"/>
</dbReference>
<keyword evidence="5" id="KW-0237">DNA synthesis</keyword>
<evidence type="ECO:0000256" key="6">
    <source>
        <dbReference type="ARBA" id="ARBA00022679"/>
    </source>
</evidence>
<evidence type="ECO:0000256" key="15">
    <source>
        <dbReference type="ARBA" id="ARBA00081902"/>
    </source>
</evidence>
<feature type="domain" description="BRCT" evidence="17">
    <location>
        <begin position="174"/>
        <end position="262"/>
    </location>
</feature>
<dbReference type="PROSITE" id="PS50172">
    <property type="entry name" value="BRCT"/>
    <property type="match status" value="1"/>
</dbReference>
<feature type="region of interest" description="Disordered" evidence="16">
    <location>
        <begin position="1232"/>
        <end position="1269"/>
    </location>
</feature>
<dbReference type="InterPro" id="IPR053848">
    <property type="entry name" value="IMS_HHH_1"/>
</dbReference>
<dbReference type="SMART" id="SM00292">
    <property type="entry name" value="BRCT"/>
    <property type="match status" value="1"/>
</dbReference>
<feature type="compositionally biased region" description="Polar residues" evidence="16">
    <location>
        <begin position="278"/>
        <end position="299"/>
    </location>
</feature>
<dbReference type="PROSITE" id="PS50173">
    <property type="entry name" value="UMUC"/>
    <property type="match status" value="1"/>
</dbReference>
<feature type="compositionally biased region" description="Acidic residues" evidence="16">
    <location>
        <begin position="1240"/>
        <end position="1269"/>
    </location>
</feature>
<keyword evidence="8" id="KW-0479">Metal-binding</keyword>
<keyword evidence="6" id="KW-0808">Transferase</keyword>
<sequence>MNDELDKTHESQPDNNYQDFLRSLDNEELLTHISQLSSLTHHSQNPLKQPSFQEVSTPKALKQVSFTSVASSDPFDDGLDDILLKVDASGHLQNSFAERALPPITNEEPPHIPDEESDNNNDDDKTEESIGKLHEFGDYGTYFHSKHLKQQKQDLDYLKWEKQRRRLQNIPSQNTKPIFEGCVIFVNGHTSPSINEIHRLVILHGGKFISFLFNKSAATHIICDRLTPRKSIEFKNCRVVKAKWIVDCVEKQELLDWQEYRLISEVSYDQTRLGFQRLQQPDSAPGPQQMQQIEENQANDTDEDGLEEEHEDEEILSPLLSQSDQILNRSQQLENQEGKENEEEDVLVTLEAEPKEVKGVHKVNNKYVLDCRHPDFLPKFFANSRLHHLSTWKADLRLKFLRKIIHERKHRPQQPISSPQKNVNPFLDPNHQREKLIMHIDFDCFFATASCLNRPDLDINKDPIAVSHGGKTSDIASCNYVARSYGIKNGIWLGGAKQKCPDLVLLDYDFAAYEKYSGEFYNYLVSSDIFDTIFPVSIDEVLVDASSYCLDPAKDTVQVVNELCARIREDIFKITKCSVSVGVSSNVLLAKLALRKAKPDGYYYLHENISQFLESVPVRDLPGMGASLVEKLSNEIQSSTANPPTLKDLLPFSRSRLMTLFGEKTGTKLYQYARGIDHTSIEIDSSSNPESVLGRKSVSVDVNFGIRLDTIQELDDFLMRLARELYTRLINLGICGSGITLKLAKRAPKAPVNPPKFLGMGWCEYVNKSARLGVPTNDWGVIGAEVKVLYRMMNVPVKELRGIAITITRLRDVESVKESRQMRLPFNQITSAKESGNVGDQIREEFEKEDKKRKRLVTPATSPLKVQKTDRVVFAKEQWEKYQNQKRIGDPVSGHFHDISAIDWEVFESLPDEIKREVEHELSRRGLLSDTKPTKSRAPPNSKVYLQQLLPTQSGSAPKFVRVIESPKKKSPQKRTRSATTSPVKQLPPAYEESQSYDSAILDELPSSVRASVMKDIAYKKKIKKFDLVPVRDKIARKFEQSKTIVSEITKEWISDQPKLTELPLFLNQKLTARELDQNLRDWVKTSLDQCGPHQDDVNYFMEYMKAMLVQDDLCQCLLMVRTINKALEYHKSIIPFTSHGEEELSLLEQGIEDWHRQLDVTSLIKAYKLNQLASEIIKVHKVTRRDLESYHDSGFVKQLLIPREELDQSIEEYRTVKQLVKKAVFGDFPDLSSKSLPEDVSDEEEDDEDESDEGDDESKEEDNEDDESTVYTKDLFYGLSHDCYPFPFMKTYVNLTAASSIAAAHALIRESSIETQPIAINWYGGRHHCTKRKAAGFCYVNDIILAIGTLRKRFSKVFYLDLDLHHGDGVERGYEFSKKVATCSIHRYDIGFYPGTGSLESSSDCTYNIPTHRGLGDAGMLFIIREIVASLIENFEPKCIVIQAGCDGLGTDEHNEWNMTFEGYWMAIELIIETSIREGWIPILDG</sequence>
<dbReference type="GO" id="GO:0070987">
    <property type="term" value="P:error-free translesion synthesis"/>
    <property type="evidence" value="ECO:0007669"/>
    <property type="project" value="TreeGrafter"/>
</dbReference>
<evidence type="ECO:0000256" key="12">
    <source>
        <dbReference type="ARBA" id="ARBA00023204"/>
    </source>
</evidence>
<dbReference type="GO" id="GO:0017125">
    <property type="term" value="F:deoxycytidyl transferase activity"/>
    <property type="evidence" value="ECO:0007669"/>
    <property type="project" value="TreeGrafter"/>
</dbReference>
<dbReference type="GeneID" id="73468195"/>